<dbReference type="OrthoDB" id="27340at2157"/>
<accession>A0A0A7LDK5</accession>
<dbReference type="SUPFAM" id="SSF51905">
    <property type="entry name" value="FAD/NAD(P)-binding domain"/>
    <property type="match status" value="1"/>
</dbReference>
<dbReference type="PANTHER" id="PTHR48105">
    <property type="entry name" value="THIOREDOXIN REDUCTASE 1-RELATED-RELATED"/>
    <property type="match status" value="1"/>
</dbReference>
<feature type="domain" description="FAD/NAD(P)-binding" evidence="3">
    <location>
        <begin position="4"/>
        <end position="280"/>
    </location>
</feature>
<dbReference type="Gene3D" id="3.50.50.60">
    <property type="entry name" value="FAD/NAD(P)-binding domain"/>
    <property type="match status" value="2"/>
</dbReference>
<proteinExistence type="predicted"/>
<dbReference type="AlphaFoldDB" id="A0A0A7LDK5"/>
<dbReference type="KEGG" id="mear:Mpt1_c14020"/>
<dbReference type="GeneID" id="24819060"/>
<keyword evidence="1" id="KW-0285">Flavoprotein</keyword>
<dbReference type="PRINTS" id="PR00469">
    <property type="entry name" value="PNDRDTASEII"/>
</dbReference>
<dbReference type="PRINTS" id="PR00368">
    <property type="entry name" value="FADPNR"/>
</dbReference>
<evidence type="ECO:0000313" key="5">
    <source>
        <dbReference type="Proteomes" id="UP000030787"/>
    </source>
</evidence>
<evidence type="ECO:0000259" key="3">
    <source>
        <dbReference type="Pfam" id="PF07992"/>
    </source>
</evidence>
<dbReference type="STRING" id="1577791.Mpt1_c14020"/>
<sequence>MNADVVVIGCGPAGLQAGIHSSRRKADTVIVGKLKNSALSGAHIENYFGLGGKTDGSVLLKAGLEQALSFGCRHIDRNVIGASADGDGFRVTIESGENIHCRSVVIATGVSRMKLNIPGEKEFFGKGVSYCAECDCNFFKGLRVAVIGNESKAAISSELMTKYASKVYWVTKNSSADRKLVDKALAAGVEIIDRGAKEIIGKENVSSLLLDNGSAIGVDGVFIELGGRSSSDIAMDLGVVPEVDDSIKVNKKAETSVAGVFACGDITGEPWQLAKAVGEGAVAGNNAAGRAKGIK</sequence>
<keyword evidence="5" id="KW-1185">Reference proteome</keyword>
<evidence type="ECO:0000256" key="2">
    <source>
        <dbReference type="ARBA" id="ARBA00023002"/>
    </source>
</evidence>
<reference evidence="4 5" key="1">
    <citation type="journal article" date="2014" name="Appl. Environ. Microbiol.">
        <title>Comparative Genome Analysis of 'Candidatus Methanoplasma termitum' Indicates a New Mode of Energy Metabolism in the Seventh Order of Methanogens.</title>
        <authorList>
            <person name="Lang K."/>
            <person name="Schuldes J."/>
            <person name="Klingl A."/>
            <person name="Poehlein A."/>
            <person name="Daniel R."/>
            <person name="Brune A."/>
        </authorList>
    </citation>
    <scope>NUCLEOTIDE SEQUENCE [LARGE SCALE GENOMIC DNA]</scope>
    <source>
        <strain evidence="5">Mpt1</strain>
    </source>
</reference>
<protein>
    <submittedName>
        <fullName evidence="4">Ferredoxin--NADP reductase</fullName>
        <ecNumber evidence="4">1.18.1.2</ecNumber>
    </submittedName>
</protein>
<dbReference type="Proteomes" id="UP000030787">
    <property type="component" value="Chromosome"/>
</dbReference>
<dbReference type="HOGENOM" id="CLU_031864_5_3_2"/>
<dbReference type="InterPro" id="IPR036188">
    <property type="entry name" value="FAD/NAD-bd_sf"/>
</dbReference>
<dbReference type="GO" id="GO:0004324">
    <property type="term" value="F:ferredoxin-NADP+ reductase activity"/>
    <property type="evidence" value="ECO:0007669"/>
    <property type="project" value="UniProtKB-EC"/>
</dbReference>
<name>A0A0A7LDK5_9ARCH</name>
<evidence type="ECO:0000313" key="4">
    <source>
        <dbReference type="EMBL" id="AIZ57260.1"/>
    </source>
</evidence>
<keyword evidence="2 4" id="KW-0560">Oxidoreductase</keyword>
<dbReference type="InterPro" id="IPR023753">
    <property type="entry name" value="FAD/NAD-binding_dom"/>
</dbReference>
<dbReference type="RefSeq" id="WP_048113419.1">
    <property type="nucleotide sequence ID" value="NZ_CP010070.1"/>
</dbReference>
<dbReference type="EMBL" id="CP010070">
    <property type="protein sequence ID" value="AIZ57260.1"/>
    <property type="molecule type" value="Genomic_DNA"/>
</dbReference>
<dbReference type="Pfam" id="PF07992">
    <property type="entry name" value="Pyr_redox_2"/>
    <property type="match status" value="1"/>
</dbReference>
<organism evidence="4 5">
    <name type="scientific">Candidatus Methanoplasma termitum</name>
    <dbReference type="NCBI Taxonomy" id="1577791"/>
    <lineage>
        <taxon>Archaea</taxon>
        <taxon>Methanobacteriati</taxon>
        <taxon>Thermoplasmatota</taxon>
        <taxon>Thermoplasmata</taxon>
        <taxon>Methanomassiliicoccales</taxon>
        <taxon>Methanomassiliicoccaceae</taxon>
        <taxon>Candidatus Methanoplasma</taxon>
    </lineage>
</organism>
<dbReference type="EC" id="1.18.1.2" evidence="4"/>
<gene>
    <name evidence="4" type="ORF">Mpt1_c14020</name>
</gene>
<evidence type="ECO:0000256" key="1">
    <source>
        <dbReference type="ARBA" id="ARBA00022630"/>
    </source>
</evidence>
<dbReference type="InterPro" id="IPR050097">
    <property type="entry name" value="Ferredoxin-NADP_redctase_2"/>
</dbReference>